<dbReference type="KEGG" id="ptn:PTRA_b0112"/>
<sequence length="51" mass="5820">MCANERVWLISTEALKIKSYAFRASKLCAYKVTARGKLPPTYNHRTGLIFT</sequence>
<dbReference type="PATRIC" id="fig|1315283.4.peg.3234"/>
<name>A0A0U2X7J2_9GAMM</name>
<dbReference type="AlphaFoldDB" id="A0A0U2X7J2"/>
<protein>
    <submittedName>
        <fullName evidence="1">Uncharacterized protein</fullName>
    </submittedName>
</protein>
<dbReference type="Proteomes" id="UP000065261">
    <property type="component" value="Chromosome II"/>
</dbReference>
<accession>A0A0U2X7J2</accession>
<evidence type="ECO:0000313" key="1">
    <source>
        <dbReference type="EMBL" id="ALS34642.1"/>
    </source>
</evidence>
<proteinExistence type="predicted"/>
<gene>
    <name evidence="1" type="ORF">PTRA_b0112</name>
</gene>
<dbReference type="EMBL" id="CP011035">
    <property type="protein sequence ID" value="ALS34642.1"/>
    <property type="molecule type" value="Genomic_DNA"/>
</dbReference>
<reference evidence="1 2" key="1">
    <citation type="submission" date="2015-03" db="EMBL/GenBank/DDBJ databases">
        <authorList>
            <person name="Murphy D."/>
        </authorList>
    </citation>
    <scope>NUCLEOTIDE SEQUENCE [LARGE SCALE GENOMIC DNA]</scope>
    <source>
        <strain evidence="1 2">KMM 520</strain>
    </source>
</reference>
<organism evidence="1">
    <name type="scientific">Pseudoalteromonas translucida KMM 520</name>
    <dbReference type="NCBI Taxonomy" id="1315283"/>
    <lineage>
        <taxon>Bacteria</taxon>
        <taxon>Pseudomonadati</taxon>
        <taxon>Pseudomonadota</taxon>
        <taxon>Gammaproteobacteria</taxon>
        <taxon>Alteromonadales</taxon>
        <taxon>Pseudoalteromonadaceae</taxon>
        <taxon>Pseudoalteromonas</taxon>
    </lineage>
</organism>
<evidence type="ECO:0000313" key="2">
    <source>
        <dbReference type="Proteomes" id="UP000065261"/>
    </source>
</evidence>